<evidence type="ECO:0000313" key="2">
    <source>
        <dbReference type="Proteomes" id="UP000052237"/>
    </source>
</evidence>
<gene>
    <name evidence="1" type="ORF">ERS686654_01405</name>
</gene>
<reference evidence="1 2" key="1">
    <citation type="submission" date="2015-11" db="EMBL/GenBank/DDBJ databases">
        <authorList>
            <consortium name="Pathogen Informatics"/>
        </authorList>
    </citation>
    <scope>NUCLEOTIDE SEQUENCE [LARGE SCALE GENOMIC DNA]</scope>
    <source>
        <strain evidence="1 2">006A-0059</strain>
    </source>
</reference>
<dbReference type="EMBL" id="FAVB01000003">
    <property type="protein sequence ID" value="CUU83338.1"/>
    <property type="molecule type" value="Genomic_DNA"/>
</dbReference>
<sequence>MITPSTVREFFPLNGLSDEDIDPHLASAINKLEKYKLPVWDYKEAVCCQTIANCATLLFSKGMNNLESLETIYQGFNDINAFKNIWEDRANALLQKNQSTIGAFYWASI</sequence>
<evidence type="ECO:0000313" key="1">
    <source>
        <dbReference type="EMBL" id="CUU83338.1"/>
    </source>
</evidence>
<protein>
    <submittedName>
        <fullName evidence="1">Uncharacterized protein</fullName>
    </submittedName>
</protein>
<name>A0A0S4SBG2_CAMHY</name>
<dbReference type="AlphaFoldDB" id="A0A0S4SBG2"/>
<organism evidence="1 2">
    <name type="scientific">Campylobacter hyointestinalis subsp. hyointestinalis</name>
    <dbReference type="NCBI Taxonomy" id="91352"/>
    <lineage>
        <taxon>Bacteria</taxon>
        <taxon>Pseudomonadati</taxon>
        <taxon>Campylobacterota</taxon>
        <taxon>Epsilonproteobacteria</taxon>
        <taxon>Campylobacterales</taxon>
        <taxon>Campylobacteraceae</taxon>
        <taxon>Campylobacter</taxon>
    </lineage>
</organism>
<comment type="caution">
    <text evidence="1">The sequence shown here is derived from an EMBL/GenBank/DDBJ whole genome shotgun (WGS) entry which is preliminary data.</text>
</comment>
<keyword evidence="2" id="KW-1185">Reference proteome</keyword>
<dbReference type="Proteomes" id="UP000052237">
    <property type="component" value="Unassembled WGS sequence"/>
</dbReference>
<accession>A0A0S4SBG2</accession>
<dbReference type="RefSeq" id="WP_059435235.1">
    <property type="nucleotide sequence ID" value="NZ_FAVB01000003.1"/>
</dbReference>
<proteinExistence type="predicted"/>